<evidence type="ECO:0008006" key="4">
    <source>
        <dbReference type="Google" id="ProtNLM"/>
    </source>
</evidence>
<dbReference type="Gene3D" id="2.60.120.620">
    <property type="entry name" value="q2cbj1_9rhob like domain"/>
    <property type="match status" value="1"/>
</dbReference>
<dbReference type="AlphaFoldDB" id="A0AAE0ER54"/>
<sequence>MKDTGNSSWWTEFNSEVLSVRPNVEDGLETAPENCPYPALEDIQRGQEELLGRYSLSEDQIQSFRQKRYVRLPDVIPQSVVSAVRYEIIKLVQPAFKGKNPSESGVVKPPAGTILKGAEAAQLWEQIAEPACKSWNLQMMWAVNKVIRQLVLAPRIGQIVSELFGCDKVRLYHDNTLSKVPGCPHTRWHCDDGPKGYMAMGSQNVVTVWIPLQRTTVRTGTLVFAEGINAWDVAAQEGCPGNEQSEEYDRFVAKHMEEQGIQPDVAGYEIGDISIHATDCFHMATPNHTTGVRMILASTYFQDGVAMREDKNLQAIDKAVLRDWSRFAPNVQPGQEIATKFNPVLPPVA</sequence>
<dbReference type="SUPFAM" id="SSF51197">
    <property type="entry name" value="Clavaminate synthase-like"/>
    <property type="match status" value="1"/>
</dbReference>
<dbReference type="InterPro" id="IPR008775">
    <property type="entry name" value="Phytyl_CoA_dOase-like"/>
</dbReference>
<dbReference type="Pfam" id="PF05721">
    <property type="entry name" value="PhyH"/>
    <property type="match status" value="1"/>
</dbReference>
<keyword evidence="3" id="KW-1185">Reference proteome</keyword>
<proteinExistence type="predicted"/>
<dbReference type="Proteomes" id="UP001190700">
    <property type="component" value="Unassembled WGS sequence"/>
</dbReference>
<dbReference type="EMBL" id="LGRX02034539">
    <property type="protein sequence ID" value="KAK3237546.1"/>
    <property type="molecule type" value="Genomic_DNA"/>
</dbReference>
<evidence type="ECO:0000313" key="3">
    <source>
        <dbReference type="Proteomes" id="UP001190700"/>
    </source>
</evidence>
<protein>
    <recommendedName>
        <fullName evidence="4">Phytanoyl-CoA dioxygenase</fullName>
    </recommendedName>
</protein>
<dbReference type="PANTHER" id="PTHR20883:SF49">
    <property type="entry name" value="PHYTANOYL-COA DIOXYGENASE"/>
    <property type="match status" value="1"/>
</dbReference>
<gene>
    <name evidence="2" type="ORF">CYMTET_52389</name>
</gene>
<accession>A0AAE0ER54</accession>
<dbReference type="PANTHER" id="PTHR20883">
    <property type="entry name" value="PHYTANOYL-COA DIOXYGENASE DOMAIN CONTAINING 1"/>
    <property type="match status" value="1"/>
</dbReference>
<organism evidence="2 3">
    <name type="scientific">Cymbomonas tetramitiformis</name>
    <dbReference type="NCBI Taxonomy" id="36881"/>
    <lineage>
        <taxon>Eukaryota</taxon>
        <taxon>Viridiplantae</taxon>
        <taxon>Chlorophyta</taxon>
        <taxon>Pyramimonadophyceae</taxon>
        <taxon>Pyramimonadales</taxon>
        <taxon>Pyramimonadaceae</taxon>
        <taxon>Cymbomonas</taxon>
    </lineage>
</organism>
<evidence type="ECO:0000313" key="2">
    <source>
        <dbReference type="EMBL" id="KAK3237546.1"/>
    </source>
</evidence>
<comment type="cofactor">
    <cofactor evidence="1">
        <name>Fe cation</name>
        <dbReference type="ChEBI" id="CHEBI:24875"/>
    </cofactor>
</comment>
<name>A0AAE0ER54_9CHLO</name>
<evidence type="ECO:0000256" key="1">
    <source>
        <dbReference type="ARBA" id="ARBA00001962"/>
    </source>
</evidence>
<comment type="caution">
    <text evidence="2">The sequence shown here is derived from an EMBL/GenBank/DDBJ whole genome shotgun (WGS) entry which is preliminary data.</text>
</comment>
<reference evidence="2 3" key="1">
    <citation type="journal article" date="2015" name="Genome Biol. Evol.">
        <title>Comparative Genomics of a Bacterivorous Green Alga Reveals Evolutionary Causalities and Consequences of Phago-Mixotrophic Mode of Nutrition.</title>
        <authorList>
            <person name="Burns J.A."/>
            <person name="Paasch A."/>
            <person name="Narechania A."/>
            <person name="Kim E."/>
        </authorList>
    </citation>
    <scope>NUCLEOTIDE SEQUENCE [LARGE SCALE GENOMIC DNA]</scope>
    <source>
        <strain evidence="2 3">PLY_AMNH</strain>
    </source>
</reference>